<dbReference type="AlphaFoldDB" id="A0AAD6RQS6"/>
<dbReference type="SUPFAM" id="SSF48452">
    <property type="entry name" value="TPR-like"/>
    <property type="match status" value="1"/>
</dbReference>
<dbReference type="NCBIfam" id="TIGR00756">
    <property type="entry name" value="PPR"/>
    <property type="match status" value="14"/>
</dbReference>
<evidence type="ECO:0000256" key="4">
    <source>
        <dbReference type="SAM" id="MobiDB-lite"/>
    </source>
</evidence>
<dbReference type="PANTHER" id="PTHR45613:SF9">
    <property type="entry name" value="MITOCHONDRIAL GROUP I INTRON SPLICING FACTOR CCM1"/>
    <property type="match status" value="1"/>
</dbReference>
<feature type="repeat" description="PPR" evidence="3">
    <location>
        <begin position="464"/>
        <end position="498"/>
    </location>
</feature>
<feature type="repeat" description="PPR" evidence="3">
    <location>
        <begin position="289"/>
        <end position="323"/>
    </location>
</feature>
<comment type="caution">
    <text evidence="5">The sequence shown here is derived from an EMBL/GenBank/DDBJ whole genome shotgun (WGS) entry which is preliminary data.</text>
</comment>
<evidence type="ECO:0000256" key="1">
    <source>
        <dbReference type="ARBA" id="ARBA00007626"/>
    </source>
</evidence>
<feature type="repeat" description="PPR" evidence="3">
    <location>
        <begin position="499"/>
        <end position="533"/>
    </location>
</feature>
<feature type="compositionally biased region" description="Low complexity" evidence="4">
    <location>
        <begin position="1"/>
        <end position="12"/>
    </location>
</feature>
<dbReference type="InterPro" id="IPR011990">
    <property type="entry name" value="TPR-like_helical_dom_sf"/>
</dbReference>
<dbReference type="Pfam" id="PF13812">
    <property type="entry name" value="PPR_3"/>
    <property type="match status" value="4"/>
</dbReference>
<name>A0AAD6RQS6_9ROSI</name>
<gene>
    <name evidence="5" type="ORF">NC653_003174</name>
</gene>
<feature type="repeat" description="PPR" evidence="3">
    <location>
        <begin position="253"/>
        <end position="288"/>
    </location>
</feature>
<sequence length="950" mass="106363">MTEKLSLPLLLSNPPPTKPSLPIQTHLHHQQLKPTTPTSPPPQHGTPLMQDFLFKQSSDFSKPITSQTQPDPFPIPRARTRIGKARDSNRGKPWTHHRLSLQGQRVLDSLNDPSFESSELDKILSLLLDYHKEELSLSSGGKEGLSNDALGVIKGLGFYKKRDLALSVFEWFKNRNDCGSVLSNSAVAVIISMLGKEGKVSVAASLLNDLHKDGFGLDVYAYTSLITACVSNGRYREAVMVFKKMEEEGCKPTLITYNVILNVYGKMGMPWNKIKGLFEGMKNAGILPDEYTYNTLITCCRRGSLHEEAVAVFKDMKSMGFVPDKVTYNALLDVYGKSRRTKEAMEVLREMEVNGCSPSIVTYNSLISAYARDGLLKEAMELKNQMVEGGINPDVFTYTTLLSGFVRAGKDESAMRVFAEMRAAGCKPNICTFNALIKMHGNRGKFAEMMKIFEEIKNSCCVPDIVTWNTLLAVFGQNGMDSEVSGVFKEMKRAGFVPERDTYNTLISAYSRCGSFDQAMDIYKRMLEAGITPDLSTYNAVLAALARGGLWEQSEKILAEMKDGRCKPNELTYCSLLHAYANGKEIGRMLALAEEICSGVIEPHAVLLKTLVLVNSKCDLLVEAEVAFLELKRKGFSPDLSTLNAMLSIYGRRQMFTKTNEILNFMNESGFTPSLATYNSLMYMHSRSENFERSEEVLKEILAKGIKPDIISYNTVIFAYCRNGRMKEASRIFSEMRESGLVPDVITYNTFVASYAADSMFEDAIDVVRYMIKHGCKPNQNTYNSVVDGYCKHNHRDDAIMFISSLHELDPHISREEKCRHGDMVDMDDLVRASQCLLEVEDMQVLMNTSIWRAKHGSGQDMKRRGTFLSIELCGKERRVNGLARRAANYNLIQKHECQQCVSVVLCSLNCSILKNDHGNLVNDEKLASACHRPFTPSGTRSTVTILEIM</sequence>
<dbReference type="Pfam" id="PF12854">
    <property type="entry name" value="PPR_1"/>
    <property type="match status" value="1"/>
</dbReference>
<dbReference type="FunFam" id="1.25.40.10:FF:000530">
    <property type="entry name" value="Pentatricopeptide repeat-containing protein At1g74850, chloroplastic"/>
    <property type="match status" value="1"/>
</dbReference>
<evidence type="ECO:0000313" key="6">
    <source>
        <dbReference type="Proteomes" id="UP001164929"/>
    </source>
</evidence>
<reference evidence="5 6" key="1">
    <citation type="journal article" date="2023" name="Mol. Ecol. Resour.">
        <title>Chromosome-level genome assembly of a triploid poplar Populus alba 'Berolinensis'.</title>
        <authorList>
            <person name="Chen S."/>
            <person name="Yu Y."/>
            <person name="Wang X."/>
            <person name="Wang S."/>
            <person name="Zhang T."/>
            <person name="Zhou Y."/>
            <person name="He R."/>
            <person name="Meng N."/>
            <person name="Wang Y."/>
            <person name="Liu W."/>
            <person name="Liu Z."/>
            <person name="Liu J."/>
            <person name="Guo Q."/>
            <person name="Huang H."/>
            <person name="Sederoff R.R."/>
            <person name="Wang G."/>
            <person name="Qu G."/>
            <person name="Chen S."/>
        </authorList>
    </citation>
    <scope>NUCLEOTIDE SEQUENCE [LARGE SCALE GENOMIC DNA]</scope>
    <source>
        <strain evidence="5">SC-2020</strain>
    </source>
</reference>
<feature type="repeat" description="PPR" evidence="3">
    <location>
        <begin position="674"/>
        <end position="708"/>
    </location>
</feature>
<accession>A0AAD6RQS6</accession>
<keyword evidence="2" id="KW-0677">Repeat</keyword>
<feature type="repeat" description="PPR" evidence="3">
    <location>
        <begin position="394"/>
        <end position="428"/>
    </location>
</feature>
<feature type="repeat" description="PPR" evidence="3">
    <location>
        <begin position="359"/>
        <end position="393"/>
    </location>
</feature>
<feature type="repeat" description="PPR" evidence="3">
    <location>
        <begin position="709"/>
        <end position="743"/>
    </location>
</feature>
<feature type="repeat" description="PPR" evidence="3">
    <location>
        <begin position="639"/>
        <end position="673"/>
    </location>
</feature>
<feature type="repeat" description="PPR" evidence="3">
    <location>
        <begin position="324"/>
        <end position="358"/>
    </location>
</feature>
<keyword evidence="6" id="KW-1185">Reference proteome</keyword>
<dbReference type="Proteomes" id="UP001164929">
    <property type="component" value="Chromosome 1"/>
</dbReference>
<feature type="repeat" description="PPR" evidence="3">
    <location>
        <begin position="218"/>
        <end position="252"/>
    </location>
</feature>
<protein>
    <recommendedName>
        <fullName evidence="7">Pentatricopeptide repeat-containing protein</fullName>
    </recommendedName>
</protein>
<evidence type="ECO:0000256" key="3">
    <source>
        <dbReference type="PROSITE-ProRule" id="PRU00708"/>
    </source>
</evidence>
<evidence type="ECO:0000256" key="2">
    <source>
        <dbReference type="ARBA" id="ARBA00022737"/>
    </source>
</evidence>
<dbReference type="Pfam" id="PF01535">
    <property type="entry name" value="PPR"/>
    <property type="match status" value="1"/>
</dbReference>
<dbReference type="Gene3D" id="1.25.40.10">
    <property type="entry name" value="Tetratricopeptide repeat domain"/>
    <property type="match status" value="7"/>
</dbReference>
<dbReference type="PANTHER" id="PTHR45613">
    <property type="entry name" value="PENTATRICOPEPTIDE REPEAT-CONTAINING PROTEIN"/>
    <property type="match status" value="1"/>
</dbReference>
<evidence type="ECO:0008006" key="7">
    <source>
        <dbReference type="Google" id="ProtNLM"/>
    </source>
</evidence>
<feature type="repeat" description="PPR" evidence="3">
    <location>
        <begin position="534"/>
        <end position="568"/>
    </location>
</feature>
<dbReference type="EMBL" id="JAQIZT010000001">
    <property type="protein sequence ID" value="KAJ7013408.1"/>
    <property type="molecule type" value="Genomic_DNA"/>
</dbReference>
<feature type="repeat" description="PPR" evidence="3">
    <location>
        <begin position="744"/>
        <end position="778"/>
    </location>
</feature>
<feature type="region of interest" description="Disordered" evidence="4">
    <location>
        <begin position="1"/>
        <end position="49"/>
    </location>
</feature>
<proteinExistence type="inferred from homology"/>
<comment type="similarity">
    <text evidence="1">Belongs to the PPR family. P subfamily.</text>
</comment>
<dbReference type="Pfam" id="PF13041">
    <property type="entry name" value="PPR_2"/>
    <property type="match status" value="2"/>
</dbReference>
<feature type="repeat" description="PPR" evidence="3">
    <location>
        <begin position="429"/>
        <end position="463"/>
    </location>
</feature>
<dbReference type="PROSITE" id="PS51375">
    <property type="entry name" value="PPR"/>
    <property type="match status" value="14"/>
</dbReference>
<evidence type="ECO:0000313" key="5">
    <source>
        <dbReference type="EMBL" id="KAJ7013408.1"/>
    </source>
</evidence>
<dbReference type="InterPro" id="IPR002885">
    <property type="entry name" value="PPR_rpt"/>
</dbReference>
<organism evidence="5 6">
    <name type="scientific">Populus alba x Populus x berolinensis</name>
    <dbReference type="NCBI Taxonomy" id="444605"/>
    <lineage>
        <taxon>Eukaryota</taxon>
        <taxon>Viridiplantae</taxon>
        <taxon>Streptophyta</taxon>
        <taxon>Embryophyta</taxon>
        <taxon>Tracheophyta</taxon>
        <taxon>Spermatophyta</taxon>
        <taxon>Magnoliopsida</taxon>
        <taxon>eudicotyledons</taxon>
        <taxon>Gunneridae</taxon>
        <taxon>Pentapetalae</taxon>
        <taxon>rosids</taxon>
        <taxon>fabids</taxon>
        <taxon>Malpighiales</taxon>
        <taxon>Salicaceae</taxon>
        <taxon>Saliceae</taxon>
        <taxon>Populus</taxon>
    </lineage>
</organism>